<reference evidence="3" key="1">
    <citation type="submission" date="2016-06" db="EMBL/GenBank/DDBJ databases">
        <title>Parallel loss of symbiosis genes in relatives of nitrogen-fixing non-legume Parasponia.</title>
        <authorList>
            <person name="Van Velzen R."/>
            <person name="Holmer R."/>
            <person name="Bu F."/>
            <person name="Rutten L."/>
            <person name="Van Zeijl A."/>
            <person name="Liu W."/>
            <person name="Santuari L."/>
            <person name="Cao Q."/>
            <person name="Sharma T."/>
            <person name="Shen D."/>
            <person name="Roswanjaya Y."/>
            <person name="Wardhani T."/>
            <person name="Kalhor M.S."/>
            <person name="Jansen J."/>
            <person name="Van den Hoogen J."/>
            <person name="Gungor B."/>
            <person name="Hartog M."/>
            <person name="Hontelez J."/>
            <person name="Verver J."/>
            <person name="Yang W.-C."/>
            <person name="Schijlen E."/>
            <person name="Repin R."/>
            <person name="Schilthuizen M."/>
            <person name="Schranz E."/>
            <person name="Heidstra R."/>
            <person name="Miyata K."/>
            <person name="Fedorova E."/>
            <person name="Kohlen W."/>
            <person name="Bisseling T."/>
            <person name="Smit S."/>
            <person name="Geurts R."/>
        </authorList>
    </citation>
    <scope>NUCLEOTIDE SEQUENCE [LARGE SCALE GENOMIC DNA]</scope>
    <source>
        <strain evidence="3">cv. WU1-14</strain>
    </source>
</reference>
<feature type="compositionally biased region" description="Polar residues" evidence="1">
    <location>
        <begin position="247"/>
        <end position="259"/>
    </location>
</feature>
<protein>
    <recommendedName>
        <fullName evidence="4">Transposase, Ptta/En/Spm, plant</fullName>
    </recommendedName>
</protein>
<dbReference type="Proteomes" id="UP000237105">
    <property type="component" value="Unassembled WGS sequence"/>
</dbReference>
<feature type="region of interest" description="Disordered" evidence="1">
    <location>
        <begin position="246"/>
        <end position="266"/>
    </location>
</feature>
<name>A0A2P5DQE7_PARAD</name>
<dbReference type="AlphaFoldDB" id="A0A2P5DQE7"/>
<evidence type="ECO:0000313" key="3">
    <source>
        <dbReference type="Proteomes" id="UP000237105"/>
    </source>
</evidence>
<dbReference type="OrthoDB" id="1921870at2759"/>
<organism evidence="2 3">
    <name type="scientific">Parasponia andersonii</name>
    <name type="common">Sponia andersonii</name>
    <dbReference type="NCBI Taxonomy" id="3476"/>
    <lineage>
        <taxon>Eukaryota</taxon>
        <taxon>Viridiplantae</taxon>
        <taxon>Streptophyta</taxon>
        <taxon>Embryophyta</taxon>
        <taxon>Tracheophyta</taxon>
        <taxon>Spermatophyta</taxon>
        <taxon>Magnoliopsida</taxon>
        <taxon>eudicotyledons</taxon>
        <taxon>Gunneridae</taxon>
        <taxon>Pentapetalae</taxon>
        <taxon>rosids</taxon>
        <taxon>fabids</taxon>
        <taxon>Rosales</taxon>
        <taxon>Cannabaceae</taxon>
        <taxon>Parasponia</taxon>
    </lineage>
</organism>
<feature type="region of interest" description="Disordered" evidence="1">
    <location>
        <begin position="41"/>
        <end position="80"/>
    </location>
</feature>
<keyword evidence="3" id="KW-1185">Reference proteome</keyword>
<accession>A0A2P5DQE7</accession>
<gene>
    <name evidence="2" type="ORF">PanWU01x14_041320</name>
</gene>
<proteinExistence type="predicted"/>
<dbReference type="EMBL" id="JXTB01000023">
    <property type="protein sequence ID" value="PON75507.1"/>
    <property type="molecule type" value="Genomic_DNA"/>
</dbReference>
<evidence type="ECO:0008006" key="4">
    <source>
        <dbReference type="Google" id="ProtNLM"/>
    </source>
</evidence>
<evidence type="ECO:0000313" key="2">
    <source>
        <dbReference type="EMBL" id="PON75507.1"/>
    </source>
</evidence>
<comment type="caution">
    <text evidence="2">The sequence shown here is derived from an EMBL/GenBank/DDBJ whole genome shotgun (WGS) entry which is preliminary data.</text>
</comment>
<evidence type="ECO:0000256" key="1">
    <source>
        <dbReference type="SAM" id="MobiDB-lite"/>
    </source>
</evidence>
<sequence length="412" mass="45710">MAPGIGRRGRHGWGRGSYVTQGRRGWTWQFFCSRRSCNSTSLDGLGDSTSPSASQQRMGDPPSSQTPFSTAFPSATTSGSGAIRGPTCGKKIVLIAKSATGGKLSVTFDAACRQPIYVNAERFNNEIGYIVRHHGIFHHKEWRLVPEDERAPLQQYLLEVGVKERVGVDATSSHPTWRGFDSTTGQIETWRERYYDPDKGWICSDLESIYDRMIALRAEHTPEVLSDKDIMEHILGRHSIYLKGWGQSPSGSTATSDMNSGEPRRPTYDELAKRLTSTQQQLFEVVEGLNECRQVLREHNLMPPPRSEGSCHVAGEATWQLEAMPRGVTMSCHVAEHVCATWQLVVVPCGCTRSCQVATLDCDMCLLIMLPCHHCKELHEDATSDYTSTATSESMSLESSHVGRGPVNIIYT</sequence>